<evidence type="ECO:0000313" key="3">
    <source>
        <dbReference type="EMBL" id="ODA29947.1"/>
    </source>
</evidence>
<accession>A0A1C3E9J9</accession>
<dbReference type="Pfam" id="PF12850">
    <property type="entry name" value="Metallophos_2"/>
    <property type="match status" value="1"/>
</dbReference>
<evidence type="ECO:0000256" key="1">
    <source>
        <dbReference type="ARBA" id="ARBA00008950"/>
    </source>
</evidence>
<name>A0A1C3E9J9_9PLAN</name>
<dbReference type="PANTHER" id="PTHR42850">
    <property type="entry name" value="METALLOPHOSPHOESTERASE"/>
    <property type="match status" value="1"/>
</dbReference>
<organism evidence="3 4">
    <name type="scientific">Planctopirus hydrillae</name>
    <dbReference type="NCBI Taxonomy" id="1841610"/>
    <lineage>
        <taxon>Bacteria</taxon>
        <taxon>Pseudomonadati</taxon>
        <taxon>Planctomycetota</taxon>
        <taxon>Planctomycetia</taxon>
        <taxon>Planctomycetales</taxon>
        <taxon>Planctomycetaceae</taxon>
        <taxon>Planctopirus</taxon>
    </lineage>
</organism>
<sequence>MRILLIADIHANFVALSAIQESFDACLFLGDAVEYGTDPAPCLDWIRGHATAAVRGNHDHSTAQRVQSQGASPLRRLAAATRAINERVLTASHRKFLSQMPLTRSLELDGQKFFLVHATPRDPMDEYLPEDAHAWQQRLSFIEADFVCVGHTHKPMQLHLGQTQVINPGSVGQPRNGVPEAHYAIIEQGKVAFRTVPYDISQAVAQMREAGLDNSLVELAEHLLRTGGSLPTSV</sequence>
<keyword evidence="4" id="KW-1185">Reference proteome</keyword>
<dbReference type="InterPro" id="IPR029052">
    <property type="entry name" value="Metallo-depent_PP-like"/>
</dbReference>
<dbReference type="GO" id="GO:0005737">
    <property type="term" value="C:cytoplasm"/>
    <property type="evidence" value="ECO:0007669"/>
    <property type="project" value="TreeGrafter"/>
</dbReference>
<dbReference type="PIRSF" id="PIRSF000883">
    <property type="entry name" value="Pesterase_MJ0912"/>
    <property type="match status" value="1"/>
</dbReference>
<feature type="domain" description="Calcineurin-like phosphoesterase" evidence="2">
    <location>
        <begin position="1"/>
        <end position="187"/>
    </location>
</feature>
<gene>
    <name evidence="3" type="ORF">A6X21_06285</name>
</gene>
<dbReference type="EMBL" id="LYDR01000116">
    <property type="protein sequence ID" value="ODA29947.1"/>
    <property type="molecule type" value="Genomic_DNA"/>
</dbReference>
<dbReference type="AlphaFoldDB" id="A0A1C3E9J9"/>
<proteinExistence type="inferred from homology"/>
<evidence type="ECO:0000313" key="4">
    <source>
        <dbReference type="Proteomes" id="UP000094828"/>
    </source>
</evidence>
<dbReference type="RefSeq" id="WP_068848802.1">
    <property type="nucleotide sequence ID" value="NZ_LYDR01000116.1"/>
</dbReference>
<dbReference type="SUPFAM" id="SSF56300">
    <property type="entry name" value="Metallo-dependent phosphatases"/>
    <property type="match status" value="1"/>
</dbReference>
<dbReference type="InterPro" id="IPR024654">
    <property type="entry name" value="Calcineurin-like_PHP_lpxH"/>
</dbReference>
<dbReference type="Proteomes" id="UP000094828">
    <property type="component" value="Unassembled WGS sequence"/>
</dbReference>
<dbReference type="InterPro" id="IPR050126">
    <property type="entry name" value="Ap4A_hydrolase"/>
</dbReference>
<dbReference type="InterPro" id="IPR011152">
    <property type="entry name" value="Pesterase_MJ0912"/>
</dbReference>
<dbReference type="Gene3D" id="3.60.21.10">
    <property type="match status" value="1"/>
</dbReference>
<dbReference type="PANTHER" id="PTHR42850:SF2">
    <property type="entry name" value="BLL5683 PROTEIN"/>
    <property type="match status" value="1"/>
</dbReference>
<dbReference type="STRING" id="1841610.A6X21_06285"/>
<dbReference type="GO" id="GO:0016791">
    <property type="term" value="F:phosphatase activity"/>
    <property type="evidence" value="ECO:0007669"/>
    <property type="project" value="TreeGrafter"/>
</dbReference>
<dbReference type="OrthoDB" id="9800565at2"/>
<protein>
    <submittedName>
        <fullName evidence="3">YfcE family phosphodiesterase</fullName>
    </submittedName>
</protein>
<evidence type="ECO:0000259" key="2">
    <source>
        <dbReference type="Pfam" id="PF12850"/>
    </source>
</evidence>
<comment type="caution">
    <text evidence="3">The sequence shown here is derived from an EMBL/GenBank/DDBJ whole genome shotgun (WGS) entry which is preliminary data.</text>
</comment>
<comment type="similarity">
    <text evidence="1">Belongs to the metallophosphoesterase superfamily. YfcE family.</text>
</comment>
<reference evidence="3 4" key="1">
    <citation type="submission" date="2016-05" db="EMBL/GenBank/DDBJ databases">
        <title>Genomic and physiological characterization of Planctopirus sp. isolated from fresh water lake.</title>
        <authorList>
            <person name="Subhash Y."/>
            <person name="Ramana C."/>
        </authorList>
    </citation>
    <scope>NUCLEOTIDE SEQUENCE [LARGE SCALE GENOMIC DNA]</scope>
    <source>
        <strain evidence="3 4">JC280</strain>
    </source>
</reference>